<sequence>MNVFYNQEGLGDTLLVTFREINTSKRKLETKGDIVRLLDIDSGETAGFHIFNVSKYGTVTGTGMLAVTEDLIDVINQALKANDWETQLNLPEESPFVVGYVQSVEAHPDADKLRVCQVDVGPDTEQLQIVCGAKNVQEGLRVVVAREGAFMPSGMEIRVSKLRGVPSNGMICSIKELAIPEKQEMPGILSLDEGYQVGEDFLKQYHSE</sequence>
<dbReference type="Pfam" id="PF14794">
    <property type="entry name" value="DUF4479"/>
    <property type="match status" value="1"/>
</dbReference>
<reference evidence="5 6" key="1">
    <citation type="submission" date="2020-08" db="EMBL/GenBank/DDBJ databases">
        <title>Genomic Encyclopedia of Type Strains, Phase IV (KMG-IV): sequencing the most valuable type-strain genomes for metagenomic binning, comparative biology and taxonomic classification.</title>
        <authorList>
            <person name="Goeker M."/>
        </authorList>
    </citation>
    <scope>NUCLEOTIDE SEQUENCE [LARGE SCALE GENOMIC DNA]</scope>
    <source>
        <strain evidence="5 6">DSM 21769</strain>
    </source>
</reference>
<dbReference type="SUPFAM" id="SSF50249">
    <property type="entry name" value="Nucleic acid-binding proteins"/>
    <property type="match status" value="1"/>
</dbReference>
<gene>
    <name evidence="5" type="ORF">HNR44_000065</name>
</gene>
<evidence type="ECO:0000256" key="3">
    <source>
        <dbReference type="PROSITE-ProRule" id="PRU00209"/>
    </source>
</evidence>
<organism evidence="5 6">
    <name type="scientific">Geomicrobium halophilum</name>
    <dbReference type="NCBI Taxonomy" id="549000"/>
    <lineage>
        <taxon>Bacteria</taxon>
        <taxon>Bacillati</taxon>
        <taxon>Bacillota</taxon>
        <taxon>Bacilli</taxon>
        <taxon>Bacillales</taxon>
        <taxon>Geomicrobium</taxon>
    </lineage>
</organism>
<dbReference type="InterPro" id="IPR027855">
    <property type="entry name" value="DUF4479"/>
</dbReference>
<evidence type="ECO:0000259" key="4">
    <source>
        <dbReference type="PROSITE" id="PS50886"/>
    </source>
</evidence>
<dbReference type="InterPro" id="IPR012340">
    <property type="entry name" value="NA-bd_OB-fold"/>
</dbReference>
<name>A0A841PLM6_9BACL</name>
<dbReference type="EMBL" id="JACHHJ010000001">
    <property type="protein sequence ID" value="MBB6448116.1"/>
    <property type="molecule type" value="Genomic_DNA"/>
</dbReference>
<dbReference type="InterPro" id="IPR002547">
    <property type="entry name" value="tRNA-bd_dom"/>
</dbReference>
<dbReference type="Proteomes" id="UP000568839">
    <property type="component" value="Unassembled WGS sequence"/>
</dbReference>
<protein>
    <submittedName>
        <fullName evidence="5">tRNA-binding protein</fullName>
    </submittedName>
</protein>
<evidence type="ECO:0000313" key="6">
    <source>
        <dbReference type="Proteomes" id="UP000568839"/>
    </source>
</evidence>
<evidence type="ECO:0000256" key="2">
    <source>
        <dbReference type="ARBA" id="ARBA00022884"/>
    </source>
</evidence>
<dbReference type="InterPro" id="IPR037154">
    <property type="entry name" value="YtpR-like_sf"/>
</dbReference>
<dbReference type="AlphaFoldDB" id="A0A841PLM6"/>
<dbReference type="CDD" id="cd02796">
    <property type="entry name" value="tRNA_bind_bactPheRS"/>
    <property type="match status" value="1"/>
</dbReference>
<keyword evidence="6" id="KW-1185">Reference proteome</keyword>
<comment type="caution">
    <text evidence="5">The sequence shown here is derived from an EMBL/GenBank/DDBJ whole genome shotgun (WGS) entry which is preliminary data.</text>
</comment>
<dbReference type="NCBIfam" id="NF045760">
    <property type="entry name" value="YtpR"/>
    <property type="match status" value="1"/>
</dbReference>
<dbReference type="FunFam" id="2.40.50.140:FF:000045">
    <property type="entry name" value="Phenylalanine--tRNA ligase beta subunit"/>
    <property type="match status" value="1"/>
</dbReference>
<dbReference type="InterPro" id="IPR033714">
    <property type="entry name" value="tRNA_bind_bactPheRS"/>
</dbReference>
<dbReference type="GO" id="GO:0000049">
    <property type="term" value="F:tRNA binding"/>
    <property type="evidence" value="ECO:0007669"/>
    <property type="project" value="UniProtKB-UniRule"/>
</dbReference>
<proteinExistence type="predicted"/>
<feature type="domain" description="TRNA-binding" evidence="4">
    <location>
        <begin position="90"/>
        <end position="202"/>
    </location>
</feature>
<dbReference type="Gene3D" id="2.40.50.140">
    <property type="entry name" value="Nucleic acid-binding proteins"/>
    <property type="match status" value="1"/>
</dbReference>
<dbReference type="PROSITE" id="PS50886">
    <property type="entry name" value="TRBD"/>
    <property type="match status" value="1"/>
</dbReference>
<accession>A0A841PLM6</accession>
<dbReference type="Pfam" id="PF01588">
    <property type="entry name" value="tRNA_bind"/>
    <property type="match status" value="1"/>
</dbReference>
<keyword evidence="2 3" id="KW-0694">RNA-binding</keyword>
<evidence type="ECO:0000313" key="5">
    <source>
        <dbReference type="EMBL" id="MBB6448116.1"/>
    </source>
</evidence>
<dbReference type="RefSeq" id="WP_184402152.1">
    <property type="nucleotide sequence ID" value="NZ_JACHHJ010000001.1"/>
</dbReference>
<evidence type="ECO:0000256" key="1">
    <source>
        <dbReference type="ARBA" id="ARBA00022555"/>
    </source>
</evidence>
<dbReference type="Gene3D" id="3.30.1940.10">
    <property type="entry name" value="YtpR-like"/>
    <property type="match status" value="1"/>
</dbReference>
<keyword evidence="1 3" id="KW-0820">tRNA-binding</keyword>